<dbReference type="SUPFAM" id="SSF103481">
    <property type="entry name" value="Multidrug resistance efflux transporter EmrE"/>
    <property type="match status" value="2"/>
</dbReference>
<feature type="transmembrane region" description="Helical" evidence="6">
    <location>
        <begin position="95"/>
        <end position="121"/>
    </location>
</feature>
<dbReference type="OrthoDB" id="10288905at2759"/>
<evidence type="ECO:0000259" key="8">
    <source>
        <dbReference type="Pfam" id="PF00892"/>
    </source>
</evidence>
<dbReference type="Proteomes" id="UP000237105">
    <property type="component" value="Unassembled WGS sequence"/>
</dbReference>
<protein>
    <recommendedName>
        <fullName evidence="6">WAT1-related protein</fullName>
    </recommendedName>
</protein>
<dbReference type="Pfam" id="PF00892">
    <property type="entry name" value="EamA"/>
    <property type="match status" value="2"/>
</dbReference>
<reference evidence="10" key="1">
    <citation type="submission" date="2016-06" db="EMBL/GenBank/DDBJ databases">
        <title>Parallel loss of symbiosis genes in relatives of nitrogen-fixing non-legume Parasponia.</title>
        <authorList>
            <person name="Van Velzen R."/>
            <person name="Holmer R."/>
            <person name="Bu F."/>
            <person name="Rutten L."/>
            <person name="Van Zeijl A."/>
            <person name="Liu W."/>
            <person name="Santuari L."/>
            <person name="Cao Q."/>
            <person name="Sharma T."/>
            <person name="Shen D."/>
            <person name="Roswanjaya Y."/>
            <person name="Wardhani T."/>
            <person name="Kalhor M.S."/>
            <person name="Jansen J."/>
            <person name="Van den Hoogen J."/>
            <person name="Gungor B."/>
            <person name="Hartog M."/>
            <person name="Hontelez J."/>
            <person name="Verver J."/>
            <person name="Yang W.-C."/>
            <person name="Schijlen E."/>
            <person name="Repin R."/>
            <person name="Schilthuizen M."/>
            <person name="Schranz E."/>
            <person name="Heidstra R."/>
            <person name="Miyata K."/>
            <person name="Fedorova E."/>
            <person name="Kohlen W."/>
            <person name="Bisseling T."/>
            <person name="Smit S."/>
            <person name="Geurts R."/>
        </authorList>
    </citation>
    <scope>NUCLEOTIDE SEQUENCE [LARGE SCALE GENOMIC DNA]</scope>
    <source>
        <strain evidence="10">cv. WU1-14</strain>
    </source>
</reference>
<dbReference type="PANTHER" id="PTHR31218">
    <property type="entry name" value="WAT1-RELATED PROTEIN"/>
    <property type="match status" value="1"/>
</dbReference>
<comment type="subcellular location">
    <subcellularLocation>
        <location evidence="1 6">Membrane</location>
        <topology evidence="1 6">Multi-pass membrane protein</topology>
    </subcellularLocation>
</comment>
<feature type="transmembrane region" description="Helical" evidence="6">
    <location>
        <begin position="41"/>
        <end position="58"/>
    </location>
</feature>
<evidence type="ECO:0000256" key="5">
    <source>
        <dbReference type="ARBA" id="ARBA00023136"/>
    </source>
</evidence>
<dbReference type="InterPro" id="IPR030184">
    <property type="entry name" value="WAT1-related"/>
</dbReference>
<keyword evidence="3 6" id="KW-0812">Transmembrane</keyword>
<dbReference type="GO" id="GO:0022857">
    <property type="term" value="F:transmembrane transporter activity"/>
    <property type="evidence" value="ECO:0007669"/>
    <property type="project" value="InterPro"/>
</dbReference>
<name>A0A2P5BKZ1_PARAD</name>
<sequence length="370" mass="40976">MPKEAYFPVMLMIFQQFGNAGMNIVSKFAINEGISQHVLVVYRHALAFAAIAPFAVMLERKQWPMMTPSIFAKIALLGLLEPVMDQNLYYTGMKFSTATFATAMVNLVPVFVFLMAWIFRFEKVTIRKFGSQLKILGTILTLGGAMFMTMVNGPMLNLAWANHNHHHESNAGINQILAKGVLMIVAACLCWASFIILQAITLKSYPAQLSLTALICLMGAIQGTVVALGIEWSNPSAWSINSKAMIFTAVYGGIFRSGLGYYIQILVIKIKGPVFVTAFNPLCLVIVAILSSFILSELMYVGRVIGAFVIVIGLYLVLWGKSKDPPSEQTEQVLAPFESVKLEEMKRFQLHSNRSDEKDHSAPSEPIQHV</sequence>
<feature type="region of interest" description="Disordered" evidence="7">
    <location>
        <begin position="351"/>
        <end position="370"/>
    </location>
</feature>
<gene>
    <name evidence="9" type="primary">PanWAT3</name>
    <name evidence="9" type="ORF">PanWU01x14_229810</name>
</gene>
<proteinExistence type="inferred from homology"/>
<evidence type="ECO:0000256" key="3">
    <source>
        <dbReference type="ARBA" id="ARBA00022692"/>
    </source>
</evidence>
<feature type="transmembrane region" description="Helical" evidence="6">
    <location>
        <begin position="300"/>
        <end position="319"/>
    </location>
</feature>
<organism evidence="9 10">
    <name type="scientific">Parasponia andersonii</name>
    <name type="common">Sponia andersonii</name>
    <dbReference type="NCBI Taxonomy" id="3476"/>
    <lineage>
        <taxon>Eukaryota</taxon>
        <taxon>Viridiplantae</taxon>
        <taxon>Streptophyta</taxon>
        <taxon>Embryophyta</taxon>
        <taxon>Tracheophyta</taxon>
        <taxon>Spermatophyta</taxon>
        <taxon>Magnoliopsida</taxon>
        <taxon>eudicotyledons</taxon>
        <taxon>Gunneridae</taxon>
        <taxon>Pentapetalae</taxon>
        <taxon>rosids</taxon>
        <taxon>fabids</taxon>
        <taxon>Rosales</taxon>
        <taxon>Cannabaceae</taxon>
        <taxon>Parasponia</taxon>
    </lineage>
</organism>
<evidence type="ECO:0000256" key="6">
    <source>
        <dbReference type="RuleBase" id="RU363077"/>
    </source>
</evidence>
<evidence type="ECO:0000256" key="7">
    <source>
        <dbReference type="SAM" id="MobiDB-lite"/>
    </source>
</evidence>
<comment type="similarity">
    <text evidence="2 6">Belongs to the drug/metabolite transporter (DMT) superfamily. Plant drug/metabolite exporter (P-DME) (TC 2.A.7.4) family.</text>
</comment>
<evidence type="ECO:0000256" key="1">
    <source>
        <dbReference type="ARBA" id="ARBA00004141"/>
    </source>
</evidence>
<feature type="domain" description="EamA" evidence="8">
    <location>
        <begin position="11"/>
        <end position="149"/>
    </location>
</feature>
<accession>A0A2P5BKZ1</accession>
<comment type="caution">
    <text evidence="9">The sequence shown here is derived from an EMBL/GenBank/DDBJ whole genome shotgun (WGS) entry which is preliminary data.</text>
</comment>
<feature type="transmembrane region" description="Helical" evidence="6">
    <location>
        <begin position="209"/>
        <end position="232"/>
    </location>
</feature>
<feature type="transmembrane region" description="Helical" evidence="6">
    <location>
        <begin position="244"/>
        <end position="262"/>
    </location>
</feature>
<keyword evidence="5 6" id="KW-0472">Membrane</keyword>
<dbReference type="EMBL" id="JXTB01000260">
    <property type="protein sequence ID" value="PON49465.1"/>
    <property type="molecule type" value="Genomic_DNA"/>
</dbReference>
<feature type="domain" description="EamA" evidence="8">
    <location>
        <begin position="179"/>
        <end position="318"/>
    </location>
</feature>
<dbReference type="InterPro" id="IPR000620">
    <property type="entry name" value="EamA_dom"/>
</dbReference>
<feature type="compositionally biased region" description="Basic and acidic residues" evidence="7">
    <location>
        <begin position="351"/>
        <end position="362"/>
    </location>
</feature>
<keyword evidence="4 6" id="KW-1133">Transmembrane helix</keyword>
<evidence type="ECO:0000313" key="9">
    <source>
        <dbReference type="EMBL" id="PON49465.1"/>
    </source>
</evidence>
<evidence type="ECO:0000256" key="2">
    <source>
        <dbReference type="ARBA" id="ARBA00007635"/>
    </source>
</evidence>
<dbReference type="InterPro" id="IPR037185">
    <property type="entry name" value="EmrE-like"/>
</dbReference>
<keyword evidence="10" id="KW-1185">Reference proteome</keyword>
<evidence type="ECO:0000313" key="10">
    <source>
        <dbReference type="Proteomes" id="UP000237105"/>
    </source>
</evidence>
<dbReference type="AlphaFoldDB" id="A0A2P5BKZ1"/>
<feature type="transmembrane region" description="Helical" evidence="6">
    <location>
        <begin position="133"/>
        <end position="156"/>
    </location>
</feature>
<dbReference type="GO" id="GO:0016020">
    <property type="term" value="C:membrane"/>
    <property type="evidence" value="ECO:0007669"/>
    <property type="project" value="UniProtKB-SubCell"/>
</dbReference>
<feature type="transmembrane region" description="Helical" evidence="6">
    <location>
        <begin position="274"/>
        <end position="294"/>
    </location>
</feature>
<feature type="transmembrane region" description="Helical" evidence="6">
    <location>
        <begin position="176"/>
        <end position="197"/>
    </location>
</feature>
<evidence type="ECO:0000256" key="4">
    <source>
        <dbReference type="ARBA" id="ARBA00022989"/>
    </source>
</evidence>